<dbReference type="AlphaFoldDB" id="A0AAQ0EM83"/>
<keyword evidence="7 9" id="KW-0067">ATP-binding</keyword>
<dbReference type="InterPro" id="IPR027417">
    <property type="entry name" value="P-loop_NTPase"/>
</dbReference>
<dbReference type="InterPro" id="IPR018078">
    <property type="entry name" value="DNA-binding_RecF_CS"/>
</dbReference>
<dbReference type="GO" id="GO:0000731">
    <property type="term" value="P:DNA synthesis involved in DNA repair"/>
    <property type="evidence" value="ECO:0007669"/>
    <property type="project" value="TreeGrafter"/>
</dbReference>
<dbReference type="PANTHER" id="PTHR32182">
    <property type="entry name" value="DNA REPLICATION AND REPAIR PROTEIN RECF"/>
    <property type="match status" value="1"/>
</dbReference>
<evidence type="ECO:0000256" key="8">
    <source>
        <dbReference type="ARBA" id="ARBA00023125"/>
    </source>
</evidence>
<feature type="binding site" evidence="9">
    <location>
        <begin position="30"/>
        <end position="37"/>
    </location>
    <ligand>
        <name>ATP</name>
        <dbReference type="ChEBI" id="CHEBI:30616"/>
    </ligand>
</feature>
<dbReference type="Proteomes" id="UP000512184">
    <property type="component" value="Chromosome"/>
</dbReference>
<keyword evidence="6 9" id="KW-0547">Nucleotide-binding</keyword>
<reference evidence="13" key="2">
    <citation type="journal article" date="2021" name="Front. Microbiol.">
        <title>Generation of Tetracycline and Rifamycin Resistant Chlamydia Suis Recombinants.</title>
        <authorList>
            <person name="Marti H."/>
            <person name="Bommana S."/>
            <person name="Read T.D."/>
            <person name="Pesch T."/>
            <person name="Prahauser B."/>
            <person name="Dean D."/>
            <person name="Borel N."/>
        </authorList>
    </citation>
    <scope>NUCLEOTIDE SEQUENCE</scope>
    <source>
        <strain evidence="13">208.1</strain>
    </source>
</reference>
<dbReference type="GO" id="GO:0003697">
    <property type="term" value="F:single-stranded DNA binding"/>
    <property type="evidence" value="ECO:0007669"/>
    <property type="project" value="UniProtKB-UniRule"/>
</dbReference>
<dbReference type="Gene3D" id="1.20.1050.90">
    <property type="entry name" value="RecF/RecN/SMC, N-terminal domain"/>
    <property type="match status" value="1"/>
</dbReference>
<evidence type="ECO:0000256" key="1">
    <source>
        <dbReference type="ARBA" id="ARBA00004496"/>
    </source>
</evidence>
<dbReference type="Gene3D" id="3.40.50.300">
    <property type="entry name" value="P-loop containing nucleotide triphosphate hydrolases"/>
    <property type="match status" value="1"/>
</dbReference>
<comment type="similarity">
    <text evidence="2 9 10">Belongs to the RecF family.</text>
</comment>
<comment type="function">
    <text evidence="9 10">The RecF protein is involved in DNA metabolism; it is required for DNA replication and normal SOS inducibility. RecF binds preferentially to single-stranded, linear DNA. It also seems to bind ATP.</text>
</comment>
<dbReference type="PROSITE" id="PS00617">
    <property type="entry name" value="RECF_1"/>
    <property type="match status" value="1"/>
</dbReference>
<dbReference type="SUPFAM" id="SSF52540">
    <property type="entry name" value="P-loop containing nucleoside triphosphate hydrolases"/>
    <property type="match status" value="1"/>
</dbReference>
<evidence type="ECO:0000259" key="11">
    <source>
        <dbReference type="Pfam" id="PF02463"/>
    </source>
</evidence>
<keyword evidence="14" id="KW-1185">Reference proteome</keyword>
<evidence type="ECO:0000256" key="6">
    <source>
        <dbReference type="ARBA" id="ARBA00022741"/>
    </source>
</evidence>
<evidence type="ECO:0000313" key="14">
    <source>
        <dbReference type="Proteomes" id="UP000512184"/>
    </source>
</evidence>
<evidence type="ECO:0000313" key="15">
    <source>
        <dbReference type="Proteomes" id="UP000825134"/>
    </source>
</evidence>
<protein>
    <recommendedName>
        <fullName evidence="3 9">DNA replication and repair protein RecF</fullName>
    </recommendedName>
</protein>
<keyword evidence="8 9" id="KW-0238">DNA-binding</keyword>
<dbReference type="GO" id="GO:0006260">
    <property type="term" value="P:DNA replication"/>
    <property type="evidence" value="ECO:0007669"/>
    <property type="project" value="UniProtKB-UniRule"/>
</dbReference>
<evidence type="ECO:0000256" key="9">
    <source>
        <dbReference type="HAMAP-Rule" id="MF_00365"/>
    </source>
</evidence>
<dbReference type="GO" id="GO:0005524">
    <property type="term" value="F:ATP binding"/>
    <property type="evidence" value="ECO:0007669"/>
    <property type="project" value="UniProtKB-UniRule"/>
</dbReference>
<keyword evidence="9 10" id="KW-0227">DNA damage</keyword>
<organism evidence="13 15">
    <name type="scientific">Chlamydia suis</name>
    <dbReference type="NCBI Taxonomy" id="83559"/>
    <lineage>
        <taxon>Bacteria</taxon>
        <taxon>Pseudomonadati</taxon>
        <taxon>Chlamydiota</taxon>
        <taxon>Chlamydiia</taxon>
        <taxon>Chlamydiales</taxon>
        <taxon>Chlamydiaceae</taxon>
        <taxon>Chlamydia/Chlamydophila group</taxon>
        <taxon>Chlamydia</taxon>
    </lineage>
</organism>
<comment type="subcellular location">
    <subcellularLocation>
        <location evidence="1 9 10">Cytoplasm</location>
    </subcellularLocation>
</comment>
<dbReference type="GO" id="GO:0005737">
    <property type="term" value="C:cytoplasm"/>
    <property type="evidence" value="ECO:0007669"/>
    <property type="project" value="UniProtKB-SubCell"/>
</dbReference>
<keyword evidence="9 10" id="KW-0234">DNA repair</keyword>
<evidence type="ECO:0000256" key="2">
    <source>
        <dbReference type="ARBA" id="ARBA00008016"/>
    </source>
</evidence>
<dbReference type="GO" id="GO:0006302">
    <property type="term" value="P:double-strand break repair"/>
    <property type="evidence" value="ECO:0007669"/>
    <property type="project" value="TreeGrafter"/>
</dbReference>
<evidence type="ECO:0000256" key="3">
    <source>
        <dbReference type="ARBA" id="ARBA00020170"/>
    </source>
</evidence>
<evidence type="ECO:0000313" key="12">
    <source>
        <dbReference type="EMBL" id="QHP83246.1"/>
    </source>
</evidence>
<evidence type="ECO:0000256" key="5">
    <source>
        <dbReference type="ARBA" id="ARBA00022705"/>
    </source>
</evidence>
<evidence type="ECO:0000256" key="10">
    <source>
        <dbReference type="RuleBase" id="RU000578"/>
    </source>
</evidence>
<dbReference type="Pfam" id="PF02463">
    <property type="entry name" value="SMC_N"/>
    <property type="match status" value="1"/>
</dbReference>
<dbReference type="HAMAP" id="MF_00365">
    <property type="entry name" value="RecF"/>
    <property type="match status" value="1"/>
</dbReference>
<dbReference type="RefSeq" id="WP_080124750.1">
    <property type="nucleotide sequence ID" value="NZ_CP035278.1"/>
</dbReference>
<feature type="domain" description="RecF/RecN/SMC N-terminal" evidence="11">
    <location>
        <begin position="5"/>
        <end position="330"/>
    </location>
</feature>
<dbReference type="GO" id="GO:0009432">
    <property type="term" value="P:SOS response"/>
    <property type="evidence" value="ECO:0007669"/>
    <property type="project" value="UniProtKB-UniRule"/>
</dbReference>
<dbReference type="NCBIfam" id="TIGR00611">
    <property type="entry name" value="recf"/>
    <property type="match status" value="1"/>
</dbReference>
<gene>
    <name evidence="9 13" type="primary">recF</name>
    <name evidence="12" type="ORF">Chls_371</name>
    <name evidence="13" type="ORF">INQ84_03005</name>
</gene>
<keyword evidence="5 9" id="KW-0235">DNA replication</keyword>
<dbReference type="InterPro" id="IPR042174">
    <property type="entry name" value="RecF_2"/>
</dbReference>
<name>A0AAQ0EM83_9CHLA</name>
<dbReference type="Proteomes" id="UP000825134">
    <property type="component" value="Chromosome"/>
</dbReference>
<evidence type="ECO:0000256" key="4">
    <source>
        <dbReference type="ARBA" id="ARBA00022490"/>
    </source>
</evidence>
<keyword evidence="4 9" id="KW-0963">Cytoplasm</keyword>
<dbReference type="PANTHER" id="PTHR32182:SF0">
    <property type="entry name" value="DNA REPLICATION AND REPAIR PROTEIN RECF"/>
    <property type="match status" value="1"/>
</dbReference>
<accession>A0AAQ0EM83</accession>
<reference evidence="12 14" key="1">
    <citation type="submission" date="2019-01" db="EMBL/GenBank/DDBJ databases">
        <title>Whole genome sequencing and annotation enables comparative genome analysis that reveals unique features of the Chlamydia suis R19 Genome.</title>
        <authorList>
            <person name="Dimond Z.E."/>
        </authorList>
    </citation>
    <scope>NUCLEOTIDE SEQUENCE [LARGE SCALE GENOMIC DNA]</scope>
    <source>
        <strain evidence="12 14">R19</strain>
    </source>
</reference>
<dbReference type="EMBL" id="CP063185">
    <property type="protein sequence ID" value="QYC74076.1"/>
    <property type="molecule type" value="Genomic_DNA"/>
</dbReference>
<evidence type="ECO:0000256" key="7">
    <source>
        <dbReference type="ARBA" id="ARBA00022840"/>
    </source>
</evidence>
<evidence type="ECO:0000313" key="13">
    <source>
        <dbReference type="EMBL" id="QYC74076.1"/>
    </source>
</evidence>
<proteinExistence type="inferred from homology"/>
<dbReference type="InterPro" id="IPR001238">
    <property type="entry name" value="DNA-binding_RecF"/>
</dbReference>
<keyword evidence="9 10" id="KW-0742">SOS response</keyword>
<dbReference type="PROSITE" id="PS00618">
    <property type="entry name" value="RECF_2"/>
    <property type="match status" value="1"/>
</dbReference>
<dbReference type="EMBL" id="CP035278">
    <property type="protein sequence ID" value="QHP83246.1"/>
    <property type="molecule type" value="Genomic_DNA"/>
</dbReference>
<sequence>MRVFSLFLKDFRNYTELRLEFGPEMNAVFGLNAQGKTNLLEALYILSLGRSFRTNRLTEAIRFGAPHFFIEAVFSQNQVFHTLSIQVDKHGKKILFDGAPITKLSELVGLFPVILFSVKDTAIIEGPPAERRRFLDLLLAQASEKYTEQISLYHKALDQRNASIKTRNLKTIAAWNSPLIAYGSLVAFLRYECTKKLNTIFQNLWDNTLKETLSLHYESSLITTDSPTLNAIAGNYYEQLRTANTKDLELGYTTIGPHRDELIIKLNNLPVAKFSSEGQKHSLLAILRFAECIYFQEEFLLRPLLCMDDIHACLDQDRLKQLFQLSTSLGQTVTTSTICPEYLSAESFIFHVAQARVSLVSPHSL</sequence>
<dbReference type="InterPro" id="IPR003395">
    <property type="entry name" value="RecF/RecN/SMC_N"/>
</dbReference>